<dbReference type="SUPFAM" id="SSF52540">
    <property type="entry name" value="P-loop containing nucleoside triphosphate hydrolases"/>
    <property type="match status" value="1"/>
</dbReference>
<dbReference type="PRINTS" id="PR00449">
    <property type="entry name" value="RASTRNSFRMNG"/>
</dbReference>
<dbReference type="PROSITE" id="PS51419">
    <property type="entry name" value="RAB"/>
    <property type="match status" value="1"/>
</dbReference>
<dbReference type="PROSITE" id="PS51421">
    <property type="entry name" value="RAS"/>
    <property type="match status" value="1"/>
</dbReference>
<dbReference type="eggNOG" id="KOG0395">
    <property type="taxonomic scope" value="Eukaryota"/>
</dbReference>
<keyword evidence="5" id="KW-1185">Reference proteome</keyword>
<sequence>MNQKSSPSLSSSEGANNFQEKCRKTLNSMKKGLASLKQSFKLIPTNEHRDRGSFERLATPRQYQQSQRTPTLNAHRQQREEIQCGCLDFQSSLFLNSSNSLEPMDVKVLLLGANNVGKSALSSQFIKGEFIDVYHPTIEDQFKKTLTVDGKQYMLHILDSSGSVLLKEEEENDHESVASQYTNSTSTLDDETKVSNFNTVLTGSFPAESSSFSSLPAQCVDAIENEERIISTEENPPTQNVNTTLNTSQVPSEFMQKCLRDSIISHISPKPKSKRISLNPETIFASNVIIFLVYSISDHSSFESVVQRYEELKQLVIESQLIKYFKDQDESLSNRSSLRAFLSSSKRSSFNYSFQPTIMLVGTKKDHDTSVKSLSELNISNSPGSFGMHGFYYGFGHSNSSSYDLPASLPIYGPSPISRKPSIYSQFEYSLCGVSENKRQVSYDEGEQYQQSLGENCLFMEVSCQNPLDVEQVFLQACRKVRSRTIELDNSDHAHAFRSKTVKNRAKIPTFDVNKESQ</sequence>
<dbReference type="Gene3D" id="3.40.50.300">
    <property type="entry name" value="P-loop containing nucleotide triphosphate hydrolases"/>
    <property type="match status" value="2"/>
</dbReference>
<dbReference type="RefSeq" id="XP_002678646.1">
    <property type="nucleotide sequence ID" value="XM_002678600.1"/>
</dbReference>
<dbReference type="AlphaFoldDB" id="D2VBG1"/>
<feature type="compositionally biased region" description="Polar residues" evidence="3">
    <location>
        <begin position="61"/>
        <end position="70"/>
    </location>
</feature>
<dbReference type="GO" id="GO:0003924">
    <property type="term" value="F:GTPase activity"/>
    <property type="evidence" value="ECO:0007669"/>
    <property type="project" value="InterPro"/>
</dbReference>
<feature type="region of interest" description="Disordered" evidence="3">
    <location>
        <begin position="1"/>
        <end position="21"/>
    </location>
</feature>
<dbReference type="GeneID" id="8859014"/>
<gene>
    <name evidence="4" type="ORF">NAEGRDRAFT_66206</name>
</gene>
<dbReference type="GO" id="GO:0007165">
    <property type="term" value="P:signal transduction"/>
    <property type="evidence" value="ECO:0007669"/>
    <property type="project" value="InterPro"/>
</dbReference>
<evidence type="ECO:0000313" key="4">
    <source>
        <dbReference type="EMBL" id="EFC45902.1"/>
    </source>
</evidence>
<dbReference type="Proteomes" id="UP000006671">
    <property type="component" value="Unassembled WGS sequence"/>
</dbReference>
<evidence type="ECO:0000313" key="5">
    <source>
        <dbReference type="Proteomes" id="UP000006671"/>
    </source>
</evidence>
<organism evidence="5">
    <name type="scientific">Naegleria gruberi</name>
    <name type="common">Amoeba</name>
    <dbReference type="NCBI Taxonomy" id="5762"/>
    <lineage>
        <taxon>Eukaryota</taxon>
        <taxon>Discoba</taxon>
        <taxon>Heterolobosea</taxon>
        <taxon>Tetramitia</taxon>
        <taxon>Eutetramitia</taxon>
        <taxon>Vahlkampfiidae</taxon>
        <taxon>Naegleria</taxon>
    </lineage>
</organism>
<dbReference type="GO" id="GO:0005525">
    <property type="term" value="F:GTP binding"/>
    <property type="evidence" value="ECO:0007669"/>
    <property type="project" value="UniProtKB-KW"/>
</dbReference>
<dbReference type="EMBL" id="GG738861">
    <property type="protein sequence ID" value="EFC45902.1"/>
    <property type="molecule type" value="Genomic_DNA"/>
</dbReference>
<dbReference type="InterPro" id="IPR020849">
    <property type="entry name" value="Small_GTPase_Ras-type"/>
</dbReference>
<dbReference type="SMART" id="SM00173">
    <property type="entry name" value="RAS"/>
    <property type="match status" value="1"/>
</dbReference>
<evidence type="ECO:0000256" key="1">
    <source>
        <dbReference type="ARBA" id="ARBA00022741"/>
    </source>
</evidence>
<feature type="compositionally biased region" description="Polar residues" evidence="3">
    <location>
        <begin position="1"/>
        <end position="19"/>
    </location>
</feature>
<dbReference type="Pfam" id="PF00071">
    <property type="entry name" value="Ras"/>
    <property type="match status" value="1"/>
</dbReference>
<dbReference type="PANTHER" id="PTHR24070">
    <property type="entry name" value="RAS, DI-RAS, AND RHEB FAMILY MEMBERS OF SMALL GTPASE SUPERFAMILY"/>
    <property type="match status" value="1"/>
</dbReference>
<keyword evidence="1" id="KW-0547">Nucleotide-binding</keyword>
<dbReference type="VEuPathDB" id="AmoebaDB:NAEGRDRAFT_66206"/>
<reference evidence="4 5" key="1">
    <citation type="journal article" date="2010" name="Cell">
        <title>The genome of Naegleria gruberi illuminates early eukaryotic versatility.</title>
        <authorList>
            <person name="Fritz-Laylin L.K."/>
            <person name="Prochnik S.E."/>
            <person name="Ginger M.L."/>
            <person name="Dacks J.B."/>
            <person name="Carpenter M.L."/>
            <person name="Field M.C."/>
            <person name="Kuo A."/>
            <person name="Paredez A."/>
            <person name="Chapman J."/>
            <person name="Pham J."/>
            <person name="Shu S."/>
            <person name="Neupane R."/>
            <person name="Cipriano M."/>
            <person name="Mancuso J."/>
            <person name="Tu H."/>
            <person name="Salamov A."/>
            <person name="Lindquist E."/>
            <person name="Shapiro H."/>
            <person name="Lucas S."/>
            <person name="Grigoriev I.V."/>
            <person name="Cande W.Z."/>
            <person name="Fulton C."/>
            <person name="Rokhsar D.S."/>
            <person name="Dawson S.C."/>
        </authorList>
    </citation>
    <scope>NUCLEOTIDE SEQUENCE [LARGE SCALE GENOMIC DNA]</scope>
    <source>
        <strain evidence="4 5">NEG-M</strain>
    </source>
</reference>
<name>D2VBG1_NAEGR</name>
<dbReference type="KEGG" id="ngr:NAEGRDRAFT_66206"/>
<evidence type="ECO:0000256" key="2">
    <source>
        <dbReference type="ARBA" id="ARBA00023134"/>
    </source>
</evidence>
<proteinExistence type="predicted"/>
<dbReference type="GO" id="GO:0016020">
    <property type="term" value="C:membrane"/>
    <property type="evidence" value="ECO:0007669"/>
    <property type="project" value="InterPro"/>
</dbReference>
<dbReference type="InParanoid" id="D2VBG1"/>
<dbReference type="OrthoDB" id="265044at2759"/>
<dbReference type="InterPro" id="IPR027417">
    <property type="entry name" value="P-loop_NTPase"/>
</dbReference>
<dbReference type="STRING" id="5762.D2VBG1"/>
<dbReference type="InterPro" id="IPR001806">
    <property type="entry name" value="Small_GTPase"/>
</dbReference>
<evidence type="ECO:0000256" key="3">
    <source>
        <dbReference type="SAM" id="MobiDB-lite"/>
    </source>
</evidence>
<protein>
    <submittedName>
        <fullName evidence="4">Ras family small GTPase</fullName>
    </submittedName>
</protein>
<accession>D2VBG1</accession>
<feature type="region of interest" description="Disordered" evidence="3">
    <location>
        <begin position="49"/>
        <end position="70"/>
    </location>
</feature>
<keyword evidence="2" id="KW-0342">GTP-binding</keyword>